<proteinExistence type="predicted"/>
<accession>A0ABM8K1W3</accession>
<evidence type="ECO:0000313" key="1">
    <source>
        <dbReference type="EMBL" id="BEV02873.1"/>
    </source>
</evidence>
<keyword evidence="2" id="KW-1185">Reference proteome</keyword>
<gene>
    <name evidence="1" type="ORF">CRDW_02470</name>
</gene>
<name>A0ABM8K1W3_9FLAO</name>
<evidence type="ECO:0000313" key="2">
    <source>
        <dbReference type="Proteomes" id="UP001380186"/>
    </source>
</evidence>
<dbReference type="RefSeq" id="WP_338614012.1">
    <property type="nucleotide sequence ID" value="NZ_AP029022.1"/>
</dbReference>
<dbReference type="EMBL" id="AP029022">
    <property type="protein sequence ID" value="BEV02873.1"/>
    <property type="molecule type" value="Genomic_DNA"/>
</dbReference>
<dbReference type="Pfam" id="PF14054">
    <property type="entry name" value="DUF4249"/>
    <property type="match status" value="1"/>
</dbReference>
<reference evidence="1 2" key="1">
    <citation type="journal article" date="2020" name="Microbes Environ.">
        <title>Synthetic bacterial community of duckweed: a simple and stable system to study plant-microbe interactions.</title>
        <authorList>
            <person name="Ishizawa H."/>
            <person name="Tada M."/>
            <person name="Kuroda M."/>
            <person name="Inoue D."/>
            <person name="Futamata H."/>
            <person name="Ike M."/>
        </authorList>
    </citation>
    <scope>NUCLEOTIDE SEQUENCE [LARGE SCALE GENOMIC DNA]</scope>
    <source>
        <strain evidence="1 2">DW100</strain>
    </source>
</reference>
<dbReference type="InterPro" id="IPR025345">
    <property type="entry name" value="DUF4249"/>
</dbReference>
<organism evidence="1 2">
    <name type="scientific">Chryseobacterium gambrini</name>
    <dbReference type="NCBI Taxonomy" id="373672"/>
    <lineage>
        <taxon>Bacteria</taxon>
        <taxon>Pseudomonadati</taxon>
        <taxon>Bacteroidota</taxon>
        <taxon>Flavobacteriia</taxon>
        <taxon>Flavobacteriales</taxon>
        <taxon>Weeksellaceae</taxon>
        <taxon>Chryseobacterium group</taxon>
        <taxon>Chryseobacterium</taxon>
    </lineage>
</organism>
<dbReference type="Proteomes" id="UP001380186">
    <property type="component" value="Chromosome"/>
</dbReference>
<protein>
    <submittedName>
        <fullName evidence="1">DUF4249 domain-containing protein</fullName>
    </submittedName>
</protein>
<dbReference type="PROSITE" id="PS51257">
    <property type="entry name" value="PROKAR_LIPOPROTEIN"/>
    <property type="match status" value="1"/>
</dbReference>
<sequence>MKNIFLVILSLFLVTSCEKEIDLDLEDQSGQIVIEGNITDQAGPYFVKITKSVAFTQANQYPAVTNAQVVLSDNTGQTETLQYVGNGNYKTSTFVGQPGRIYTLTINAEGKQYTAQSTMPQAVSFDGLEQDSFLVAGQTSYTLLPLFVDPATLGNRYLFVYTVNSNPKKFFSEFSDNVNNGLPNQRPLLLPNDDSNANDIKVVAGDVIHVEMQCIDDKVYTYYSALLQLSGSGPGGGITPANPPSNISNGALGYFSAHTVRTRTAVIQ</sequence>